<dbReference type="RefSeq" id="WP_073289625.1">
    <property type="nucleotide sequence ID" value="NZ_FRCP01000018.1"/>
</dbReference>
<feature type="transmembrane region" description="Helical" evidence="2">
    <location>
        <begin position="154"/>
        <end position="176"/>
    </location>
</feature>
<proteinExistence type="predicted"/>
<dbReference type="Proteomes" id="UP000184038">
    <property type="component" value="Unassembled WGS sequence"/>
</dbReference>
<feature type="region of interest" description="Disordered" evidence="1">
    <location>
        <begin position="263"/>
        <end position="292"/>
    </location>
</feature>
<evidence type="ECO:0000256" key="1">
    <source>
        <dbReference type="SAM" id="MobiDB-lite"/>
    </source>
</evidence>
<accession>A0A1M7LV21</accession>
<evidence type="ECO:0000313" key="4">
    <source>
        <dbReference type="Proteomes" id="UP000184038"/>
    </source>
</evidence>
<protein>
    <submittedName>
        <fullName evidence="3">Uncharacterized protein</fullName>
    </submittedName>
</protein>
<feature type="transmembrane region" description="Helical" evidence="2">
    <location>
        <begin position="90"/>
        <end position="118"/>
    </location>
</feature>
<dbReference type="AlphaFoldDB" id="A0A1M7LV21"/>
<gene>
    <name evidence="3" type="ORF">SAMN02746066_03429</name>
</gene>
<feature type="transmembrane region" description="Helical" evidence="2">
    <location>
        <begin position="125"/>
        <end position="148"/>
    </location>
</feature>
<evidence type="ECO:0000256" key="2">
    <source>
        <dbReference type="SAM" id="Phobius"/>
    </source>
</evidence>
<name>A0A1M7LV21_9FIRM</name>
<reference evidence="3 4" key="1">
    <citation type="submission" date="2016-11" db="EMBL/GenBank/DDBJ databases">
        <authorList>
            <person name="Jaros S."/>
            <person name="Januszkiewicz K."/>
            <person name="Wedrychowicz H."/>
        </authorList>
    </citation>
    <scope>NUCLEOTIDE SEQUENCE [LARGE SCALE GENOMIC DNA]</scope>
    <source>
        <strain evidence="3 4">DSM 15930</strain>
    </source>
</reference>
<organism evidence="3 4">
    <name type="scientific">Anaerosporobacter mobilis DSM 15930</name>
    <dbReference type="NCBI Taxonomy" id="1120996"/>
    <lineage>
        <taxon>Bacteria</taxon>
        <taxon>Bacillati</taxon>
        <taxon>Bacillota</taxon>
        <taxon>Clostridia</taxon>
        <taxon>Lachnospirales</taxon>
        <taxon>Lachnospiraceae</taxon>
        <taxon>Anaerosporobacter</taxon>
    </lineage>
</organism>
<keyword evidence="4" id="KW-1185">Reference proteome</keyword>
<keyword evidence="2" id="KW-0812">Transmembrane</keyword>
<dbReference type="STRING" id="1120996.SAMN02746066_03429"/>
<evidence type="ECO:0000313" key="3">
    <source>
        <dbReference type="EMBL" id="SHM82132.1"/>
    </source>
</evidence>
<keyword evidence="2" id="KW-0472">Membrane</keyword>
<dbReference type="EMBL" id="FRCP01000018">
    <property type="protein sequence ID" value="SHM82132.1"/>
    <property type="molecule type" value="Genomic_DNA"/>
</dbReference>
<keyword evidence="2" id="KW-1133">Transmembrane helix</keyword>
<sequence>MEEVIGSIQASTSLQEEKVDSLEQVRGSSEQFIEDTYRIDGNVADLVNKRKDDFYDQYKYLKPECEKNGWEKFKDGCKKVGEWCKEHWKIIVTVVLLIAAIVVIVLTAGATLPILIILGEVAKGLVMGAVFGGLIGGLSSVATGGSFFDGFEEGAFSGALIGAVFGGIGGIGQVLGQSCKVLQHLGKIAKIIPTVSKISVGISLGMAGFDLLSLGVSLFDPKSPLVQFNKKLHSSSLYNGFQITVSTEPNMFCSRNDDINYDGIESNRNHSSRRSSNSSESRYIPDRRKKGS</sequence>